<organism evidence="2 3">
    <name type="scientific">Periplaneta americana</name>
    <name type="common">American cockroach</name>
    <name type="synonym">Blatta americana</name>
    <dbReference type="NCBI Taxonomy" id="6978"/>
    <lineage>
        <taxon>Eukaryota</taxon>
        <taxon>Metazoa</taxon>
        <taxon>Ecdysozoa</taxon>
        <taxon>Arthropoda</taxon>
        <taxon>Hexapoda</taxon>
        <taxon>Insecta</taxon>
        <taxon>Pterygota</taxon>
        <taxon>Neoptera</taxon>
        <taxon>Polyneoptera</taxon>
        <taxon>Dictyoptera</taxon>
        <taxon>Blattodea</taxon>
        <taxon>Blattoidea</taxon>
        <taxon>Blattidae</taxon>
        <taxon>Blattinae</taxon>
        <taxon>Periplaneta</taxon>
    </lineage>
</organism>
<sequence length="243" mass="27784">MAARRYVLQAVLLHEDIRNLAVQRPLNVRRNDFTDLSEAKFLERYRISKAVTLKVLEEIQERLEYHNQRNYPLSSMHQLLIALRYYASGSFQLVMADNAGVSKATVCRTISKVSAAIGALRPNYINNLQQENIAEIKRGFYDLAHFPGVVGALDCTHIQIQSPGWNREQDDDDDDDDDDDGGGGDDERLMSINDGNCYTGRKKMTIWQEEPVAQRGRRRAQNIVIHLSSPKRAARIARTHREF</sequence>
<evidence type="ECO:0000313" key="3">
    <source>
        <dbReference type="Proteomes" id="UP001148838"/>
    </source>
</evidence>
<evidence type="ECO:0000256" key="1">
    <source>
        <dbReference type="SAM" id="MobiDB-lite"/>
    </source>
</evidence>
<feature type="compositionally biased region" description="Acidic residues" evidence="1">
    <location>
        <begin position="169"/>
        <end position="184"/>
    </location>
</feature>
<name>A0ABQ8S9J7_PERAM</name>
<protein>
    <recommendedName>
        <fullName evidence="4">Nuclease HARBI1</fullName>
    </recommendedName>
</protein>
<proteinExistence type="predicted"/>
<dbReference type="Proteomes" id="UP001148838">
    <property type="component" value="Unassembled WGS sequence"/>
</dbReference>
<evidence type="ECO:0008006" key="4">
    <source>
        <dbReference type="Google" id="ProtNLM"/>
    </source>
</evidence>
<keyword evidence="3" id="KW-1185">Reference proteome</keyword>
<dbReference type="EMBL" id="JAJSOF020000031">
    <property type="protein sequence ID" value="KAJ4430622.1"/>
    <property type="molecule type" value="Genomic_DNA"/>
</dbReference>
<accession>A0ABQ8S9J7</accession>
<feature type="region of interest" description="Disordered" evidence="1">
    <location>
        <begin position="163"/>
        <end position="195"/>
    </location>
</feature>
<reference evidence="2 3" key="1">
    <citation type="journal article" date="2022" name="Allergy">
        <title>Genome assembly and annotation of Periplaneta americana reveal a comprehensive cockroach allergen profile.</title>
        <authorList>
            <person name="Wang L."/>
            <person name="Xiong Q."/>
            <person name="Saelim N."/>
            <person name="Wang L."/>
            <person name="Nong W."/>
            <person name="Wan A.T."/>
            <person name="Shi M."/>
            <person name="Liu X."/>
            <person name="Cao Q."/>
            <person name="Hui J.H.L."/>
            <person name="Sookrung N."/>
            <person name="Leung T.F."/>
            <person name="Tungtrongchitr A."/>
            <person name="Tsui S.K.W."/>
        </authorList>
    </citation>
    <scope>NUCLEOTIDE SEQUENCE [LARGE SCALE GENOMIC DNA]</scope>
    <source>
        <strain evidence="2">PWHHKU_190912</strain>
    </source>
</reference>
<evidence type="ECO:0000313" key="2">
    <source>
        <dbReference type="EMBL" id="KAJ4430622.1"/>
    </source>
</evidence>
<gene>
    <name evidence="2" type="ORF">ANN_19211</name>
</gene>
<comment type="caution">
    <text evidence="2">The sequence shown here is derived from an EMBL/GenBank/DDBJ whole genome shotgun (WGS) entry which is preliminary data.</text>
</comment>